<evidence type="ECO:0000313" key="2">
    <source>
        <dbReference type="Proteomes" id="UP001501742"/>
    </source>
</evidence>
<dbReference type="EMBL" id="BAAAJX010000002">
    <property type="protein sequence ID" value="GAA1491843.1"/>
    <property type="molecule type" value="Genomic_DNA"/>
</dbReference>
<evidence type="ECO:0008006" key="3">
    <source>
        <dbReference type="Google" id="ProtNLM"/>
    </source>
</evidence>
<reference evidence="1 2" key="1">
    <citation type="journal article" date="2019" name="Int. J. Syst. Evol. Microbiol.">
        <title>The Global Catalogue of Microorganisms (GCM) 10K type strain sequencing project: providing services to taxonomists for standard genome sequencing and annotation.</title>
        <authorList>
            <consortium name="The Broad Institute Genomics Platform"/>
            <consortium name="The Broad Institute Genome Sequencing Center for Infectious Disease"/>
            <person name="Wu L."/>
            <person name="Ma J."/>
        </authorList>
    </citation>
    <scope>NUCLEOTIDE SEQUENCE [LARGE SCALE GENOMIC DNA]</scope>
    <source>
        <strain evidence="1 2">JCM 12140</strain>
    </source>
</reference>
<organism evidence="1 2">
    <name type="scientific">Curtobacterium herbarum</name>
    <dbReference type="NCBI Taxonomy" id="150122"/>
    <lineage>
        <taxon>Bacteria</taxon>
        <taxon>Bacillati</taxon>
        <taxon>Actinomycetota</taxon>
        <taxon>Actinomycetes</taxon>
        <taxon>Micrococcales</taxon>
        <taxon>Microbacteriaceae</taxon>
        <taxon>Curtobacterium</taxon>
    </lineage>
</organism>
<evidence type="ECO:0000313" key="1">
    <source>
        <dbReference type="EMBL" id="GAA1491843.1"/>
    </source>
</evidence>
<sequence length="145" mass="16774">MTVVAPPLRPVQAAAWHALFDLHDRLPTGWALVGGQMVQSLCWERGALPNRPTHDADTALDVRARPRMLLEFTTALRELGFVADGESLEGHQHRWVRGGAQIDVLIPWFLGERDWRSAPADQRTRRRLRAHWAHVWPLRRLRHHR</sequence>
<accession>A0ABN1ZB68</accession>
<gene>
    <name evidence="1" type="ORF">GCM10009627_01890</name>
</gene>
<comment type="caution">
    <text evidence="1">The sequence shown here is derived from an EMBL/GenBank/DDBJ whole genome shotgun (WGS) entry which is preliminary data.</text>
</comment>
<dbReference type="Proteomes" id="UP001501742">
    <property type="component" value="Unassembled WGS sequence"/>
</dbReference>
<name>A0ABN1ZB68_9MICO</name>
<protein>
    <recommendedName>
        <fullName evidence="3">Nucleotidyltransferase family protein</fullName>
    </recommendedName>
</protein>
<proteinExistence type="predicted"/>
<keyword evidence="2" id="KW-1185">Reference proteome</keyword>